<accession>A0A2T4UWR2</accession>
<evidence type="ECO:0000313" key="3">
    <source>
        <dbReference type="Proteomes" id="UP000241085"/>
    </source>
</evidence>
<dbReference type="InterPro" id="IPR007361">
    <property type="entry name" value="DUF427"/>
</dbReference>
<organism evidence="2 3">
    <name type="scientific">Rathayibacter caricis DSM 15933</name>
    <dbReference type="NCBI Taxonomy" id="1328867"/>
    <lineage>
        <taxon>Bacteria</taxon>
        <taxon>Bacillati</taxon>
        <taxon>Actinomycetota</taxon>
        <taxon>Actinomycetes</taxon>
        <taxon>Micrococcales</taxon>
        <taxon>Microbacteriaceae</taxon>
        <taxon>Rathayibacter</taxon>
    </lineage>
</organism>
<feature type="domain" description="DUF427" evidence="1">
    <location>
        <begin position="29"/>
        <end position="120"/>
    </location>
</feature>
<proteinExistence type="predicted"/>
<keyword evidence="3" id="KW-1185">Reference proteome</keyword>
<evidence type="ECO:0000313" key="2">
    <source>
        <dbReference type="EMBL" id="PTL73965.1"/>
    </source>
</evidence>
<dbReference type="PANTHER" id="PTHR43058">
    <property type="entry name" value="SLR0655 PROTEIN"/>
    <property type="match status" value="1"/>
</dbReference>
<name>A0A2T4UWR2_9MICO</name>
<protein>
    <recommendedName>
        <fullName evidence="1">DUF427 domain-containing protein</fullName>
    </recommendedName>
</protein>
<reference evidence="2 3" key="1">
    <citation type="submission" date="2018-03" db="EMBL/GenBank/DDBJ databases">
        <title>Bacteriophage NCPPB3778 and a type I-E CRISPR drive the evolution of the US Biological Select Agent, Rathayibacter toxicus.</title>
        <authorList>
            <person name="Davis E.W.II."/>
            <person name="Tabima J.F."/>
            <person name="Weisberg A.J."/>
            <person name="Dantas Lopes L."/>
            <person name="Wiseman M.S."/>
            <person name="Wiseman M.S."/>
            <person name="Pupko T."/>
            <person name="Belcher M.S."/>
            <person name="Sechler A.J."/>
            <person name="Tancos M.A."/>
            <person name="Schroeder B.K."/>
            <person name="Murray T.D."/>
            <person name="Luster D.G."/>
            <person name="Schneider W.L."/>
            <person name="Rogers E."/>
            <person name="Andreote F.D."/>
            <person name="Grunwald N.J."/>
            <person name="Putnam M.L."/>
            <person name="Chang J.H."/>
        </authorList>
    </citation>
    <scope>NUCLEOTIDE SEQUENCE [LARGE SCALE GENOMIC DNA]</scope>
    <source>
        <strain evidence="2 3">DSM 15933</strain>
    </source>
</reference>
<dbReference type="InterPro" id="IPR038694">
    <property type="entry name" value="DUF427_sf"/>
</dbReference>
<dbReference type="AlphaFoldDB" id="A0A2T4UWR2"/>
<dbReference type="Proteomes" id="UP000241085">
    <property type="component" value="Unassembled WGS sequence"/>
</dbReference>
<dbReference type="PANTHER" id="PTHR43058:SF1">
    <property type="entry name" value="DUF427 DOMAIN-CONTAINING PROTEIN"/>
    <property type="match status" value="1"/>
</dbReference>
<dbReference type="RefSeq" id="WP_107575255.1">
    <property type="nucleotide sequence ID" value="NZ_PZPL01000001.1"/>
</dbReference>
<dbReference type="EMBL" id="PZPL01000001">
    <property type="protein sequence ID" value="PTL73965.1"/>
    <property type="molecule type" value="Genomic_DNA"/>
</dbReference>
<dbReference type="Pfam" id="PF04248">
    <property type="entry name" value="NTP_transf_9"/>
    <property type="match status" value="1"/>
</dbReference>
<evidence type="ECO:0000259" key="1">
    <source>
        <dbReference type="Pfam" id="PF04248"/>
    </source>
</evidence>
<sequence>MKRVPPAEGQESVWDYPRPPRVEASSEHVVVRLGGVVVADTRASFRVLETSHPPVYYLPRSAFADGALEPAPGRSVCEFKGAASYLSVRGGGSIAESAGWTYPEPMPGFEVLQDTVAVYPGRMGSCTVDGETVQPQPGDFYGGWITSRVVGPFKGAPGTMFW</sequence>
<gene>
    <name evidence="2" type="ORF">C1I63_14690</name>
</gene>
<comment type="caution">
    <text evidence="2">The sequence shown here is derived from an EMBL/GenBank/DDBJ whole genome shotgun (WGS) entry which is preliminary data.</text>
</comment>
<dbReference type="Gene3D" id="2.170.150.40">
    <property type="entry name" value="Domain of unknown function (DUF427)"/>
    <property type="match status" value="1"/>
</dbReference>